<evidence type="ECO:0008006" key="5">
    <source>
        <dbReference type="Google" id="ProtNLM"/>
    </source>
</evidence>
<organism evidence="3 4">
    <name type="scientific">Sphingobacterium griseoflavum</name>
    <dbReference type="NCBI Taxonomy" id="1474952"/>
    <lineage>
        <taxon>Bacteria</taxon>
        <taxon>Pseudomonadati</taxon>
        <taxon>Bacteroidota</taxon>
        <taxon>Sphingobacteriia</taxon>
        <taxon>Sphingobacteriales</taxon>
        <taxon>Sphingobacteriaceae</taxon>
        <taxon>Sphingobacterium</taxon>
    </lineage>
</organism>
<protein>
    <recommendedName>
        <fullName evidence="5">Phage abortive infection protein</fullName>
    </recommendedName>
</protein>
<feature type="transmembrane region" description="Helical" evidence="2">
    <location>
        <begin position="12"/>
        <end position="35"/>
    </location>
</feature>
<gene>
    <name evidence="3" type="ORF">GCM10017764_29490</name>
</gene>
<evidence type="ECO:0000313" key="4">
    <source>
        <dbReference type="Proteomes" id="UP000620550"/>
    </source>
</evidence>
<evidence type="ECO:0000313" key="3">
    <source>
        <dbReference type="EMBL" id="GHE44390.1"/>
    </source>
</evidence>
<dbReference type="RefSeq" id="WP_189627471.1">
    <property type="nucleotide sequence ID" value="NZ_BNAF01000012.1"/>
</dbReference>
<keyword evidence="2" id="KW-1133">Transmembrane helix</keyword>
<feature type="coiled-coil region" evidence="1">
    <location>
        <begin position="67"/>
        <end position="134"/>
    </location>
</feature>
<accession>A0ABQ3I001</accession>
<dbReference type="Proteomes" id="UP000620550">
    <property type="component" value="Unassembled WGS sequence"/>
</dbReference>
<comment type="caution">
    <text evidence="3">The sequence shown here is derived from an EMBL/GenBank/DDBJ whole genome shotgun (WGS) entry which is preliminary data.</text>
</comment>
<evidence type="ECO:0000256" key="1">
    <source>
        <dbReference type="SAM" id="Coils"/>
    </source>
</evidence>
<name>A0ABQ3I001_9SPHI</name>
<feature type="transmembrane region" description="Helical" evidence="2">
    <location>
        <begin position="47"/>
        <end position="67"/>
    </location>
</feature>
<keyword evidence="2" id="KW-0472">Membrane</keyword>
<dbReference type="EMBL" id="BNAF01000012">
    <property type="protein sequence ID" value="GHE44390.1"/>
    <property type="molecule type" value="Genomic_DNA"/>
</dbReference>
<keyword evidence="2" id="KW-0812">Transmembrane</keyword>
<proteinExistence type="predicted"/>
<keyword evidence="4" id="KW-1185">Reference proteome</keyword>
<sequence length="282" mass="33507">MNKEKKETPYYFKLNVLVWILIGSLFSLIGIGLSIFPVTDDVQGTNVANAIQFATLVFTVASFLYLIKNFQQQSEQIQEQRKDSEFNRAIDAIYQHTTYTKAKLDSIENRIDVFNELMDEYKTIIRELEEVTDDNHRSKLNKRLVEVMVKIDGRVINFNKDIRRFIKIYILLVYNELFEEDEIIILSSIVRDTFFQEIAQFYHSFKHHFERFASFKEECRQYYAERNPDRDAEQSTLIFVGGIFKNLKEIEAISMLFREEKSSTLKSEIQLIRRQFNIGIRR</sequence>
<evidence type="ECO:0000256" key="2">
    <source>
        <dbReference type="SAM" id="Phobius"/>
    </source>
</evidence>
<keyword evidence="1" id="KW-0175">Coiled coil</keyword>
<reference evidence="4" key="1">
    <citation type="journal article" date="2019" name="Int. J. Syst. Evol. Microbiol.">
        <title>The Global Catalogue of Microorganisms (GCM) 10K type strain sequencing project: providing services to taxonomists for standard genome sequencing and annotation.</title>
        <authorList>
            <consortium name="The Broad Institute Genomics Platform"/>
            <consortium name="The Broad Institute Genome Sequencing Center for Infectious Disease"/>
            <person name="Wu L."/>
            <person name="Ma J."/>
        </authorList>
    </citation>
    <scope>NUCLEOTIDE SEQUENCE [LARGE SCALE GENOMIC DNA]</scope>
    <source>
        <strain evidence="4">CGMCC 1.12966</strain>
    </source>
</reference>